<reference evidence="2 3" key="1">
    <citation type="journal article" date="2019" name="Sci. Rep.">
        <title>Orb-weaving spider Araneus ventricosus genome elucidates the spidroin gene catalogue.</title>
        <authorList>
            <person name="Kono N."/>
            <person name="Nakamura H."/>
            <person name="Ohtoshi R."/>
            <person name="Moran D.A.P."/>
            <person name="Shinohara A."/>
            <person name="Yoshida Y."/>
            <person name="Fujiwara M."/>
            <person name="Mori M."/>
            <person name="Tomita M."/>
            <person name="Arakawa K."/>
        </authorList>
    </citation>
    <scope>NUCLEOTIDE SEQUENCE [LARGE SCALE GENOMIC DNA]</scope>
</reference>
<comment type="caution">
    <text evidence="2">The sequence shown here is derived from an EMBL/GenBank/DDBJ whole genome shotgun (WGS) entry which is preliminary data.</text>
</comment>
<gene>
    <name evidence="2" type="ORF">AVEN_12560_1</name>
</gene>
<protein>
    <submittedName>
        <fullName evidence="2">Uncharacterized protein</fullName>
    </submittedName>
</protein>
<evidence type="ECO:0000256" key="1">
    <source>
        <dbReference type="SAM" id="MobiDB-lite"/>
    </source>
</evidence>
<dbReference type="AlphaFoldDB" id="A0A4Y2AD32"/>
<keyword evidence="3" id="KW-1185">Reference proteome</keyword>
<feature type="region of interest" description="Disordered" evidence="1">
    <location>
        <begin position="1"/>
        <end position="20"/>
    </location>
</feature>
<accession>A0A4Y2AD32</accession>
<dbReference type="Proteomes" id="UP000499080">
    <property type="component" value="Unassembled WGS sequence"/>
</dbReference>
<organism evidence="2 3">
    <name type="scientific">Araneus ventricosus</name>
    <name type="common">Orbweaver spider</name>
    <name type="synonym">Epeira ventricosa</name>
    <dbReference type="NCBI Taxonomy" id="182803"/>
    <lineage>
        <taxon>Eukaryota</taxon>
        <taxon>Metazoa</taxon>
        <taxon>Ecdysozoa</taxon>
        <taxon>Arthropoda</taxon>
        <taxon>Chelicerata</taxon>
        <taxon>Arachnida</taxon>
        <taxon>Araneae</taxon>
        <taxon>Araneomorphae</taxon>
        <taxon>Entelegynae</taxon>
        <taxon>Araneoidea</taxon>
        <taxon>Araneidae</taxon>
        <taxon>Araneus</taxon>
    </lineage>
</organism>
<dbReference type="EMBL" id="BGPR01000011">
    <property type="protein sequence ID" value="GBL76874.1"/>
    <property type="molecule type" value="Genomic_DNA"/>
</dbReference>
<proteinExistence type="predicted"/>
<sequence length="112" mass="12987">MTRTAPEQAPLPLQISAPHQRENVWPPTYDLTCNRLTYTADHQWNWVSNREPFIPEAEALPLGQRGPRKIHNESQIKLSHTFDAHQMSMNVVNEDYKTKRPMDVEECSCDVT</sequence>
<name>A0A4Y2AD32_ARAVE</name>
<evidence type="ECO:0000313" key="3">
    <source>
        <dbReference type="Proteomes" id="UP000499080"/>
    </source>
</evidence>
<evidence type="ECO:0000313" key="2">
    <source>
        <dbReference type="EMBL" id="GBL76874.1"/>
    </source>
</evidence>